<organism evidence="3 4">
    <name type="scientific">Methylobacterium persicinum</name>
    <dbReference type="NCBI Taxonomy" id="374426"/>
    <lineage>
        <taxon>Bacteria</taxon>
        <taxon>Pseudomonadati</taxon>
        <taxon>Pseudomonadota</taxon>
        <taxon>Alphaproteobacteria</taxon>
        <taxon>Hyphomicrobiales</taxon>
        <taxon>Methylobacteriaceae</taxon>
        <taxon>Methylobacterium</taxon>
    </lineage>
</organism>
<comment type="caution">
    <text evidence="3">The sequence shown here is derived from an EMBL/GenBank/DDBJ whole genome shotgun (WGS) entry which is preliminary data.</text>
</comment>
<dbReference type="InterPro" id="IPR038765">
    <property type="entry name" value="Papain-like_cys_pep_sf"/>
</dbReference>
<accession>A0ABU0HSC5</accession>
<evidence type="ECO:0000313" key="3">
    <source>
        <dbReference type="EMBL" id="MDQ0445232.1"/>
    </source>
</evidence>
<sequence length="262" mass="28392">MAAASPIKPRDIAWYGFRADQNDGRDRMFAPNPAALKSLPADVDLRQWCPPVMNQGAIGSCSAHAITAALRFALIKSGQPDRDLSRLQLYWDERSIEGTTASDSGAELRDGIKCAAKLGVAHEPLWPYDIAKFKRKPVKQVYADALKFTALTYQRVEVDATKLKAALATGAPVVIGINVFDAFESDDVAKTGVVPMPATADAPLGGHAMLCVGYGQKPGYFTVQNSWASDWGDKGFCYLPEAYLGSQDLGSDYWQISNVKVS</sequence>
<dbReference type="InterPro" id="IPR000668">
    <property type="entry name" value="Peptidase_C1A_C"/>
</dbReference>
<dbReference type="Proteomes" id="UP001236369">
    <property type="component" value="Unassembled WGS sequence"/>
</dbReference>
<name>A0ABU0HSC5_9HYPH</name>
<dbReference type="GO" id="GO:0006508">
    <property type="term" value="P:proteolysis"/>
    <property type="evidence" value="ECO:0007669"/>
    <property type="project" value="UniProtKB-KW"/>
</dbReference>
<evidence type="ECO:0000259" key="2">
    <source>
        <dbReference type="SMART" id="SM00645"/>
    </source>
</evidence>
<dbReference type="SUPFAM" id="SSF54001">
    <property type="entry name" value="Cysteine proteinases"/>
    <property type="match status" value="1"/>
</dbReference>
<comment type="similarity">
    <text evidence="1">Belongs to the peptidase C1 family.</text>
</comment>
<keyword evidence="3" id="KW-0378">Hydrolase</keyword>
<proteinExistence type="inferred from homology"/>
<dbReference type="SMART" id="SM00645">
    <property type="entry name" value="Pept_C1"/>
    <property type="match status" value="1"/>
</dbReference>
<dbReference type="Gene3D" id="3.90.70.10">
    <property type="entry name" value="Cysteine proteinases"/>
    <property type="match status" value="1"/>
</dbReference>
<keyword evidence="4" id="KW-1185">Reference proteome</keyword>
<dbReference type="CDD" id="cd02619">
    <property type="entry name" value="Peptidase_C1"/>
    <property type="match status" value="1"/>
</dbReference>
<dbReference type="PANTHER" id="PTHR12411">
    <property type="entry name" value="CYSTEINE PROTEASE FAMILY C1-RELATED"/>
    <property type="match status" value="1"/>
</dbReference>
<feature type="domain" description="Peptidase C1A papain C-terminal" evidence="2">
    <location>
        <begin position="39"/>
        <end position="246"/>
    </location>
</feature>
<dbReference type="InterPro" id="IPR013128">
    <property type="entry name" value="Peptidase_C1A"/>
</dbReference>
<reference evidence="3 4" key="1">
    <citation type="submission" date="2023-07" db="EMBL/GenBank/DDBJ databases">
        <title>Genomic Encyclopedia of Type Strains, Phase IV (KMG-IV): sequencing the most valuable type-strain genomes for metagenomic binning, comparative biology and taxonomic classification.</title>
        <authorList>
            <person name="Goeker M."/>
        </authorList>
    </citation>
    <scope>NUCLEOTIDE SEQUENCE [LARGE SCALE GENOMIC DNA]</scope>
    <source>
        <strain evidence="3 4">DSM 19562</strain>
    </source>
</reference>
<dbReference type="GO" id="GO:0008233">
    <property type="term" value="F:peptidase activity"/>
    <property type="evidence" value="ECO:0007669"/>
    <property type="project" value="UniProtKB-KW"/>
</dbReference>
<gene>
    <name evidence="3" type="ORF">QO016_004759</name>
</gene>
<dbReference type="EMBL" id="JAUSVV010000023">
    <property type="protein sequence ID" value="MDQ0445232.1"/>
    <property type="molecule type" value="Genomic_DNA"/>
</dbReference>
<dbReference type="Pfam" id="PF00112">
    <property type="entry name" value="Peptidase_C1"/>
    <property type="match status" value="1"/>
</dbReference>
<evidence type="ECO:0000313" key="4">
    <source>
        <dbReference type="Proteomes" id="UP001236369"/>
    </source>
</evidence>
<keyword evidence="3" id="KW-0645">Protease</keyword>
<evidence type="ECO:0000256" key="1">
    <source>
        <dbReference type="ARBA" id="ARBA00008455"/>
    </source>
</evidence>
<dbReference type="RefSeq" id="WP_238248721.1">
    <property type="nucleotide sequence ID" value="NZ_BPQX01000021.1"/>
</dbReference>
<protein>
    <submittedName>
        <fullName evidence="3">C1A family cysteine protease</fullName>
    </submittedName>
</protein>